<evidence type="ECO:0000256" key="1">
    <source>
        <dbReference type="SAM" id="MobiDB-lite"/>
    </source>
</evidence>
<name>A0ABY4C4C8_9BACT</name>
<sequence length="154" mass="17259">MEMEQTRIPSGVPGWGADLPKANRPGVPRERKVDKEDNGARWQAMDRQQPHMKIHKSIERPALTPVFGTACPPKGLSGFLRDQAYKLGEDKVSRWMMLMLADRCDMVESGMDELIFGPPTQTEEERRKRKNTVYGVGAGLGIAALALILKSRKK</sequence>
<keyword evidence="4" id="KW-1185">Reference proteome</keyword>
<organism evidence="3 4">
    <name type="scientific">Bdellovibrio reynosensis</name>
    <dbReference type="NCBI Taxonomy" id="2835041"/>
    <lineage>
        <taxon>Bacteria</taxon>
        <taxon>Pseudomonadati</taxon>
        <taxon>Bdellovibrionota</taxon>
        <taxon>Bdellovibrionia</taxon>
        <taxon>Bdellovibrionales</taxon>
        <taxon>Pseudobdellovibrionaceae</taxon>
        <taxon>Bdellovibrio</taxon>
    </lineage>
</organism>
<feature type="region of interest" description="Disordered" evidence="1">
    <location>
        <begin position="1"/>
        <end position="39"/>
    </location>
</feature>
<proteinExistence type="predicted"/>
<gene>
    <name evidence="3" type="ORF">MNR06_08920</name>
</gene>
<protein>
    <submittedName>
        <fullName evidence="3">Uncharacterized protein</fullName>
    </submittedName>
</protein>
<reference evidence="3" key="1">
    <citation type="submission" date="2022-03" db="EMBL/GenBank/DDBJ databases">
        <title>Genome Identification and Characterization of new species Bdellovibrio reynosense LBG001 sp. nov. from a Mexico soil sample.</title>
        <authorList>
            <person name="Camilli A."/>
            <person name="Ajao Y."/>
            <person name="Guo X."/>
        </authorList>
    </citation>
    <scope>NUCLEOTIDE SEQUENCE</scope>
    <source>
        <strain evidence="3">LBG001</strain>
    </source>
</reference>
<evidence type="ECO:0000313" key="4">
    <source>
        <dbReference type="Proteomes" id="UP000830116"/>
    </source>
</evidence>
<dbReference type="RefSeq" id="WP_243535129.1">
    <property type="nucleotide sequence ID" value="NZ_CP093442.1"/>
</dbReference>
<evidence type="ECO:0000256" key="2">
    <source>
        <dbReference type="SAM" id="Phobius"/>
    </source>
</evidence>
<feature type="compositionally biased region" description="Basic and acidic residues" evidence="1">
    <location>
        <begin position="27"/>
        <end position="39"/>
    </location>
</feature>
<feature type="transmembrane region" description="Helical" evidence="2">
    <location>
        <begin position="132"/>
        <end position="149"/>
    </location>
</feature>
<dbReference type="Proteomes" id="UP000830116">
    <property type="component" value="Chromosome"/>
</dbReference>
<accession>A0ABY4C4C8</accession>
<keyword evidence="2" id="KW-0472">Membrane</keyword>
<dbReference type="EMBL" id="CP093442">
    <property type="protein sequence ID" value="UOE99816.1"/>
    <property type="molecule type" value="Genomic_DNA"/>
</dbReference>
<evidence type="ECO:0000313" key="3">
    <source>
        <dbReference type="EMBL" id="UOE99816.1"/>
    </source>
</evidence>
<keyword evidence="2" id="KW-0812">Transmembrane</keyword>
<keyword evidence="2" id="KW-1133">Transmembrane helix</keyword>